<name>A0A6J4MWK4_9CYAN</name>
<proteinExistence type="predicted"/>
<accession>A0A6J4MWK4</accession>
<gene>
    <name evidence="1" type="ORF">AVDCRST_MAG84-4181</name>
</gene>
<dbReference type="EMBL" id="CADCTZ010000868">
    <property type="protein sequence ID" value="CAA9369532.1"/>
    <property type="molecule type" value="Genomic_DNA"/>
</dbReference>
<sequence>MPAAAFISGQQVQQQAFHRPVKLCAPACFSRVFMSARARGGQSLLTTFRV</sequence>
<organism evidence="1">
    <name type="scientific">uncultured Microcoleus sp</name>
    <dbReference type="NCBI Taxonomy" id="259945"/>
    <lineage>
        <taxon>Bacteria</taxon>
        <taxon>Bacillati</taxon>
        <taxon>Cyanobacteriota</taxon>
        <taxon>Cyanophyceae</taxon>
        <taxon>Oscillatoriophycideae</taxon>
        <taxon>Oscillatoriales</taxon>
        <taxon>Microcoleaceae</taxon>
        <taxon>Microcoleus</taxon>
        <taxon>environmental samples</taxon>
    </lineage>
</organism>
<dbReference type="AlphaFoldDB" id="A0A6J4MWK4"/>
<protein>
    <submittedName>
        <fullName evidence="1">Uncharacterized protein</fullName>
    </submittedName>
</protein>
<evidence type="ECO:0000313" key="1">
    <source>
        <dbReference type="EMBL" id="CAA9369532.1"/>
    </source>
</evidence>
<reference evidence="1" key="1">
    <citation type="submission" date="2020-02" db="EMBL/GenBank/DDBJ databases">
        <authorList>
            <person name="Meier V. D."/>
        </authorList>
    </citation>
    <scope>NUCLEOTIDE SEQUENCE</scope>
    <source>
        <strain evidence="1">AVDCRST_MAG84</strain>
    </source>
</reference>